<protein>
    <submittedName>
        <fullName evidence="5">Tetratricopeptide TPR_2 repeat-containing protein</fullName>
    </submittedName>
</protein>
<reference evidence="5 6" key="2">
    <citation type="journal article" date="2012" name="Stand. Genomic Sci.">
        <title>Complete genome sequence of the orange-red pigmented, radioresistant Deinococcus proteolyticus type strain (MRP(T)).</title>
        <authorList>
            <person name="Copeland A."/>
            <person name="Zeytun A."/>
            <person name="Yassawong M."/>
            <person name="Nolan M."/>
            <person name="Lucas S."/>
            <person name="Hammon N."/>
            <person name="Deshpande S."/>
            <person name="Cheng J.F."/>
            <person name="Han C."/>
            <person name="Tapia R."/>
            <person name="Goodwin L.A."/>
            <person name="Pitluck S."/>
            <person name="Mavromatis K."/>
            <person name="Liolios K."/>
            <person name="Pagani I."/>
            <person name="Ivanova N."/>
            <person name="Mikhailova N."/>
            <person name="Pati A."/>
            <person name="Chen A."/>
            <person name="Palaniappan K."/>
            <person name="Land M."/>
            <person name="Hauser L."/>
            <person name="Jeffries C.D."/>
            <person name="Brambilla E.M."/>
            <person name="Rohde M."/>
            <person name="Sikorski J."/>
            <person name="Pukall R."/>
            <person name="Goker M."/>
            <person name="Detter J.C."/>
            <person name="Woyke T."/>
            <person name="Bristow J."/>
            <person name="Eisen J.A."/>
            <person name="Markowitz V."/>
            <person name="Hugenholtz P."/>
            <person name="Kyrpides N.C."/>
            <person name="Klenk H.P."/>
            <person name="Lapidus A."/>
        </authorList>
    </citation>
    <scope>NUCLEOTIDE SEQUENCE [LARGE SCALE GENOMIC DNA]</scope>
    <source>
        <strain evidence="6">ATCC 35074 / DSM 20540 / JCM 6276 / NBRC 101906 / NCIMB 13154 / VKM Ac-1939 / CCM 2703 / MRP</strain>
    </source>
</reference>
<dbReference type="OrthoDB" id="68176at2"/>
<keyword evidence="6" id="KW-1185">Reference proteome</keyword>
<evidence type="ECO:0000256" key="3">
    <source>
        <dbReference type="PROSITE-ProRule" id="PRU00339"/>
    </source>
</evidence>
<proteinExistence type="predicted"/>
<keyword evidence="4" id="KW-1133">Transmembrane helix</keyword>
<dbReference type="PROSITE" id="PS50005">
    <property type="entry name" value="TPR"/>
    <property type="match status" value="2"/>
</dbReference>
<dbReference type="KEGG" id="dpt:Deipr_0585"/>
<feature type="transmembrane region" description="Helical" evidence="4">
    <location>
        <begin position="255"/>
        <end position="274"/>
    </location>
</feature>
<keyword evidence="4" id="KW-0812">Transmembrane</keyword>
<dbReference type="RefSeq" id="WP_013614356.1">
    <property type="nucleotide sequence ID" value="NC_015161.1"/>
</dbReference>
<evidence type="ECO:0000256" key="1">
    <source>
        <dbReference type="ARBA" id="ARBA00022737"/>
    </source>
</evidence>
<dbReference type="HOGENOM" id="CLU_070762_0_0_0"/>
<dbReference type="PANTHER" id="PTHR44858:SF1">
    <property type="entry name" value="UDP-N-ACETYLGLUCOSAMINE--PEPTIDE N-ACETYLGLUCOSAMINYLTRANSFERASE SPINDLY-RELATED"/>
    <property type="match status" value="1"/>
</dbReference>
<evidence type="ECO:0000256" key="4">
    <source>
        <dbReference type="SAM" id="Phobius"/>
    </source>
</evidence>
<keyword evidence="4" id="KW-0472">Membrane</keyword>
<evidence type="ECO:0000256" key="2">
    <source>
        <dbReference type="ARBA" id="ARBA00022803"/>
    </source>
</evidence>
<reference evidence="6" key="1">
    <citation type="submission" date="2011-02" db="EMBL/GenBank/DDBJ databases">
        <title>The complete sequence of chromosome of Deinococcus proteolyticus DSM 20540.</title>
        <authorList>
            <consortium name="US DOE Joint Genome Institute (JGI-PGF)"/>
            <person name="Lucas S."/>
            <person name="Copeland A."/>
            <person name="Lapidus A."/>
            <person name="Bruce D."/>
            <person name="Goodwin L."/>
            <person name="Pitluck S."/>
            <person name="Kyrpides N."/>
            <person name="Mavromatis K."/>
            <person name="Pagani I."/>
            <person name="Ivanova N."/>
            <person name="Ovchinnikova G."/>
            <person name="Zeytun A."/>
            <person name="Detter J.C."/>
            <person name="Han C."/>
            <person name="Land M."/>
            <person name="Hauser L."/>
            <person name="Markowitz V."/>
            <person name="Cheng J.-F."/>
            <person name="Hugenholtz P."/>
            <person name="Woyke T."/>
            <person name="Wu D."/>
            <person name="Pukall R."/>
            <person name="Steenblock K."/>
            <person name="Brambilla E."/>
            <person name="Klenk H.-P."/>
            <person name="Eisen J.A."/>
        </authorList>
    </citation>
    <scope>NUCLEOTIDE SEQUENCE [LARGE SCALE GENOMIC DNA]</scope>
    <source>
        <strain evidence="6">ATCC 35074 / DSM 20540 / JCM 6276 / NBRC 101906 / NCIMB 13154 / VKM Ac-1939 / CCM 2703 / MRP</strain>
    </source>
</reference>
<evidence type="ECO:0000313" key="6">
    <source>
        <dbReference type="Proteomes" id="UP000007718"/>
    </source>
</evidence>
<feature type="repeat" description="TPR" evidence="3">
    <location>
        <begin position="169"/>
        <end position="202"/>
    </location>
</feature>
<dbReference type="STRING" id="693977.Deipr_0585"/>
<dbReference type="EMBL" id="CP002536">
    <property type="protein sequence ID" value="ADY25747.1"/>
    <property type="molecule type" value="Genomic_DNA"/>
</dbReference>
<dbReference type="Gene3D" id="1.25.40.10">
    <property type="entry name" value="Tetratricopeptide repeat domain"/>
    <property type="match status" value="1"/>
</dbReference>
<dbReference type="eggNOG" id="COG0457">
    <property type="taxonomic scope" value="Bacteria"/>
</dbReference>
<dbReference type="SUPFAM" id="SSF48452">
    <property type="entry name" value="TPR-like"/>
    <property type="match status" value="2"/>
</dbReference>
<gene>
    <name evidence="5" type="ordered locus">Deipr_0585</name>
</gene>
<dbReference type="AlphaFoldDB" id="F0RKX4"/>
<dbReference type="InterPro" id="IPR011990">
    <property type="entry name" value="TPR-like_helical_dom_sf"/>
</dbReference>
<organism evidence="5 6">
    <name type="scientific">Deinococcus proteolyticus (strain ATCC 35074 / DSM 20540 / JCM 6276 / NBRC 101906 / NCIMB 13154 / VKM Ac-1939 / CCM 2703 / MRP)</name>
    <dbReference type="NCBI Taxonomy" id="693977"/>
    <lineage>
        <taxon>Bacteria</taxon>
        <taxon>Thermotogati</taxon>
        <taxon>Deinococcota</taxon>
        <taxon>Deinococci</taxon>
        <taxon>Deinococcales</taxon>
        <taxon>Deinococcaceae</taxon>
        <taxon>Deinococcus</taxon>
    </lineage>
</organism>
<dbReference type="Proteomes" id="UP000007718">
    <property type="component" value="Chromosome"/>
</dbReference>
<name>F0RKX4_DEIPM</name>
<accession>F0RKX4</accession>
<evidence type="ECO:0000313" key="5">
    <source>
        <dbReference type="EMBL" id="ADY25747.1"/>
    </source>
</evidence>
<dbReference type="PANTHER" id="PTHR44858">
    <property type="entry name" value="TETRATRICOPEPTIDE REPEAT PROTEIN 6"/>
    <property type="match status" value="1"/>
</dbReference>
<keyword evidence="2 3" id="KW-0802">TPR repeat</keyword>
<feature type="repeat" description="TPR" evidence="3">
    <location>
        <begin position="135"/>
        <end position="168"/>
    </location>
</feature>
<keyword evidence="1" id="KW-0677">Repeat</keyword>
<dbReference type="InterPro" id="IPR019734">
    <property type="entry name" value="TPR_rpt"/>
</dbReference>
<dbReference type="Pfam" id="PF13432">
    <property type="entry name" value="TPR_16"/>
    <property type="match status" value="1"/>
</dbReference>
<sequence length="281" mass="30042">MTSPSSSADLALTPTLGGDLLEQALLQARADGDMEGAAVLDTWLELRNLLRSKRPEQALTALEGWLTDLELPEGAPPPAAVPQYLPHTAAGVQAVLRDPQLPAHLRALGTLKRWQTPAEAEAALTGALAHPLTRAEALNLLGVLAAETGDAGRAAQAFAQALAADPGHYRALTNRAGLAAERGDDASAEADLRRALELNPDHHAAHQNLAVVLRRQGKRGEAVRALRRAQRLDYRQSGKRSSDQARRELAGLPRIPRAAWLALGLLLFFGWLWFSGGVQPA</sequence>
<dbReference type="SMART" id="SM00028">
    <property type="entry name" value="TPR"/>
    <property type="match status" value="3"/>
</dbReference>
<dbReference type="InterPro" id="IPR050498">
    <property type="entry name" value="Ycf3"/>
</dbReference>